<dbReference type="Proteomes" id="UP000245959">
    <property type="component" value="Unassembled WGS sequence"/>
</dbReference>
<name>A0A2U1B1Y2_9BACT</name>
<reference evidence="2 3" key="1">
    <citation type="submission" date="2018-04" db="EMBL/GenBank/DDBJ databases">
        <title>Genomic Encyclopedia of Type Strains, Phase IV (KMG-IV): sequencing the most valuable type-strain genomes for metagenomic binning, comparative biology and taxonomic classification.</title>
        <authorList>
            <person name="Goeker M."/>
        </authorList>
    </citation>
    <scope>NUCLEOTIDE SEQUENCE [LARGE SCALE GENOMIC DNA]</scope>
    <source>
        <strain evidence="2 3">DSM 14823</strain>
    </source>
</reference>
<feature type="region of interest" description="Disordered" evidence="1">
    <location>
        <begin position="1"/>
        <end position="32"/>
    </location>
</feature>
<keyword evidence="3" id="KW-1185">Reference proteome</keyword>
<dbReference type="AlphaFoldDB" id="A0A2U1B1Y2"/>
<proteinExistence type="predicted"/>
<evidence type="ECO:0000313" key="3">
    <source>
        <dbReference type="Proteomes" id="UP000245959"/>
    </source>
</evidence>
<gene>
    <name evidence="2" type="ORF">C8D82_11189</name>
</gene>
<sequence length="161" mass="19362">MLEWLTRRKTPQEPQQSSDTPVPQSPSPEMEKLRARIQQNLDESDRIRKAQSILQRNPSSEELLTHLHRTDADIRILRNYFRHDLRRQKVRLKLEYMQRKWELKKTRLLFRQEQEFARLTRYGNTDIRLLLLGVSDSRRAKRLLKLRKLLGEIPRSAPGNE</sequence>
<evidence type="ECO:0000256" key="1">
    <source>
        <dbReference type="SAM" id="MobiDB-lite"/>
    </source>
</evidence>
<organism evidence="2 3">
    <name type="scientific">Victivallis vadensis</name>
    <dbReference type="NCBI Taxonomy" id="172901"/>
    <lineage>
        <taxon>Bacteria</taxon>
        <taxon>Pseudomonadati</taxon>
        <taxon>Lentisphaerota</taxon>
        <taxon>Lentisphaeria</taxon>
        <taxon>Victivallales</taxon>
        <taxon>Victivallaceae</taxon>
        <taxon>Victivallis</taxon>
    </lineage>
</organism>
<dbReference type="EMBL" id="QEKH01000011">
    <property type="protein sequence ID" value="PVY42632.1"/>
    <property type="molecule type" value="Genomic_DNA"/>
</dbReference>
<feature type="compositionally biased region" description="Polar residues" evidence="1">
    <location>
        <begin position="12"/>
        <end position="22"/>
    </location>
</feature>
<accession>A0A2U1B1Y2</accession>
<evidence type="ECO:0000313" key="2">
    <source>
        <dbReference type="EMBL" id="PVY42632.1"/>
    </source>
</evidence>
<protein>
    <submittedName>
        <fullName evidence="2">Uncharacterized protein</fullName>
    </submittedName>
</protein>
<comment type="caution">
    <text evidence="2">The sequence shown here is derived from an EMBL/GenBank/DDBJ whole genome shotgun (WGS) entry which is preliminary data.</text>
</comment>